<keyword evidence="2 5" id="KW-0812">Transmembrane</keyword>
<dbReference type="PANTHER" id="PTHR22950">
    <property type="entry name" value="AMINO ACID TRANSPORTER"/>
    <property type="match status" value="1"/>
</dbReference>
<feature type="transmembrane region" description="Helical" evidence="5">
    <location>
        <begin position="43"/>
        <end position="62"/>
    </location>
</feature>
<comment type="caution">
    <text evidence="7">The sequence shown here is derived from an EMBL/GenBank/DDBJ whole genome shotgun (WGS) entry which is preliminary data.</text>
</comment>
<dbReference type="GO" id="GO:0015179">
    <property type="term" value="F:L-amino acid transmembrane transporter activity"/>
    <property type="evidence" value="ECO:0007669"/>
    <property type="project" value="TreeGrafter"/>
</dbReference>
<feature type="domain" description="Amino acid transporter transmembrane" evidence="6">
    <location>
        <begin position="39"/>
        <end position="420"/>
    </location>
</feature>
<proteinExistence type="predicted"/>
<protein>
    <recommendedName>
        <fullName evidence="6">Amino acid transporter transmembrane domain-containing protein</fullName>
    </recommendedName>
</protein>
<dbReference type="Proteomes" id="UP001295684">
    <property type="component" value="Unassembled WGS sequence"/>
</dbReference>
<keyword evidence="4 5" id="KW-0472">Membrane</keyword>
<keyword evidence="3 5" id="KW-1133">Transmembrane helix</keyword>
<evidence type="ECO:0000256" key="2">
    <source>
        <dbReference type="ARBA" id="ARBA00022692"/>
    </source>
</evidence>
<dbReference type="PANTHER" id="PTHR22950:SF666">
    <property type="entry name" value="VACUOLAR AMINO ACID TRANSPORTER 4"/>
    <property type="match status" value="1"/>
</dbReference>
<dbReference type="Pfam" id="PF01490">
    <property type="entry name" value="Aa_trans"/>
    <property type="match status" value="1"/>
</dbReference>
<feature type="transmembrane region" description="Helical" evidence="5">
    <location>
        <begin position="338"/>
        <end position="359"/>
    </location>
</feature>
<organism evidence="7 8">
    <name type="scientific">Euplotes crassus</name>
    <dbReference type="NCBI Taxonomy" id="5936"/>
    <lineage>
        <taxon>Eukaryota</taxon>
        <taxon>Sar</taxon>
        <taxon>Alveolata</taxon>
        <taxon>Ciliophora</taxon>
        <taxon>Intramacronucleata</taxon>
        <taxon>Spirotrichea</taxon>
        <taxon>Hypotrichia</taxon>
        <taxon>Euplotida</taxon>
        <taxon>Euplotidae</taxon>
        <taxon>Moneuplotes</taxon>
    </lineage>
</organism>
<gene>
    <name evidence="7" type="ORF">ECRASSUSDP1_LOCUS7734</name>
</gene>
<evidence type="ECO:0000313" key="8">
    <source>
        <dbReference type="Proteomes" id="UP001295684"/>
    </source>
</evidence>
<feature type="transmembrane region" description="Helical" evidence="5">
    <location>
        <begin position="146"/>
        <end position="168"/>
    </location>
</feature>
<feature type="transmembrane region" description="Helical" evidence="5">
    <location>
        <begin position="371"/>
        <end position="390"/>
    </location>
</feature>
<feature type="transmembrane region" description="Helical" evidence="5">
    <location>
        <begin position="295"/>
        <end position="317"/>
    </location>
</feature>
<dbReference type="EMBL" id="CAMPGE010007544">
    <property type="protein sequence ID" value="CAI2366461.1"/>
    <property type="molecule type" value="Genomic_DNA"/>
</dbReference>
<feature type="transmembrane region" description="Helical" evidence="5">
    <location>
        <begin position="402"/>
        <end position="421"/>
    </location>
</feature>
<dbReference type="InterPro" id="IPR013057">
    <property type="entry name" value="AA_transpt_TM"/>
</dbReference>
<feature type="transmembrane region" description="Helical" evidence="5">
    <location>
        <begin position="251"/>
        <end position="275"/>
    </location>
</feature>
<evidence type="ECO:0000256" key="1">
    <source>
        <dbReference type="ARBA" id="ARBA00004141"/>
    </source>
</evidence>
<name>A0AAD1XDD1_EUPCR</name>
<dbReference type="GO" id="GO:0016020">
    <property type="term" value="C:membrane"/>
    <property type="evidence" value="ECO:0007669"/>
    <property type="project" value="UniProtKB-SubCell"/>
</dbReference>
<evidence type="ECO:0000256" key="3">
    <source>
        <dbReference type="ARBA" id="ARBA00022989"/>
    </source>
</evidence>
<sequence>MEADDRSSEDRICDSQGKHEYFEIQNEDIQESNEGRMGSIQTFFTLLKGFLVISILFMPNGYSNGGWMFATAALVGSMLITLTCGLLLIQVASKYKGTFSDLGFLAMGNKGRYICDFVLAVSQTGFVTPYVVFISQNLNKIIDYHFGFTVNTWIMGLILFFIDTPLCWVRKIQTLERYHFLGDLTVFSAGIILISEAISFRNDQGSFAEDIEPFNSDKYLVFLGTAIFIFEGVGIILPVREACKNKHHFPAIFTCVILFLCCFFASFGFFNYAVYGEELLSNAPLVTKVLREGNLVVEVVMILFIINVVLSYPLIIYPCNIIIESYSVDKMAPSKTRTFLRNLSRALVVVVTFSIGISLEDTLDRLLSVEGSLTCTPVAFIMPAVFHLQLVAESRLAKALDYFIIGLGFVFLFGLTSYTIISWS</sequence>
<evidence type="ECO:0000313" key="7">
    <source>
        <dbReference type="EMBL" id="CAI2366461.1"/>
    </source>
</evidence>
<evidence type="ECO:0000256" key="4">
    <source>
        <dbReference type="ARBA" id="ARBA00023136"/>
    </source>
</evidence>
<keyword evidence="8" id="KW-1185">Reference proteome</keyword>
<evidence type="ECO:0000259" key="6">
    <source>
        <dbReference type="Pfam" id="PF01490"/>
    </source>
</evidence>
<dbReference type="AlphaFoldDB" id="A0AAD1XDD1"/>
<feature type="transmembrane region" description="Helical" evidence="5">
    <location>
        <begin position="113"/>
        <end position="134"/>
    </location>
</feature>
<accession>A0AAD1XDD1</accession>
<comment type="subcellular location">
    <subcellularLocation>
        <location evidence="1">Membrane</location>
        <topology evidence="1">Multi-pass membrane protein</topology>
    </subcellularLocation>
</comment>
<feature type="transmembrane region" description="Helical" evidence="5">
    <location>
        <begin position="68"/>
        <end position="92"/>
    </location>
</feature>
<feature type="transmembrane region" description="Helical" evidence="5">
    <location>
        <begin position="219"/>
        <end position="239"/>
    </location>
</feature>
<evidence type="ECO:0000256" key="5">
    <source>
        <dbReference type="SAM" id="Phobius"/>
    </source>
</evidence>
<reference evidence="7" key="1">
    <citation type="submission" date="2023-07" db="EMBL/GenBank/DDBJ databases">
        <authorList>
            <consortium name="AG Swart"/>
            <person name="Singh M."/>
            <person name="Singh A."/>
            <person name="Seah K."/>
            <person name="Emmerich C."/>
        </authorList>
    </citation>
    <scope>NUCLEOTIDE SEQUENCE</scope>
    <source>
        <strain evidence="7">DP1</strain>
    </source>
</reference>
<feature type="transmembrane region" description="Helical" evidence="5">
    <location>
        <begin position="180"/>
        <end position="199"/>
    </location>
</feature>